<dbReference type="KEGG" id="eke:EK0264_14930"/>
<keyword evidence="2 6" id="KW-0808">Transferase</keyword>
<feature type="active site" description="Proton donor" evidence="6">
    <location>
        <position position="263"/>
    </location>
</feature>
<evidence type="ECO:0000256" key="6">
    <source>
        <dbReference type="HAMAP-Rule" id="MF_01930"/>
    </source>
</evidence>
<dbReference type="GO" id="GO:0004644">
    <property type="term" value="F:phosphoribosylglycinamide formyltransferase activity"/>
    <property type="evidence" value="ECO:0007669"/>
    <property type="project" value="UniProtKB-UniRule"/>
</dbReference>
<dbReference type="EMBL" id="CP047156">
    <property type="protein sequence ID" value="QHC01454.1"/>
    <property type="molecule type" value="Genomic_DNA"/>
</dbReference>
<comment type="pathway">
    <text evidence="1 6">Purine metabolism; IMP biosynthesis via de novo pathway; N(2)-formyl-N(1)-(5-phospho-D-ribosyl)glycinamide from N(1)-(5-phospho-D-ribosyl)glycinamide (10-formyl THF route): step 1/1.</text>
</comment>
<dbReference type="Pfam" id="PF00551">
    <property type="entry name" value="Formyl_trans_N"/>
    <property type="match status" value="1"/>
</dbReference>
<organism evidence="9 10">
    <name type="scientific">Epidermidibacterium keratini</name>
    <dbReference type="NCBI Taxonomy" id="1891644"/>
    <lineage>
        <taxon>Bacteria</taxon>
        <taxon>Bacillati</taxon>
        <taxon>Actinomycetota</taxon>
        <taxon>Actinomycetes</taxon>
        <taxon>Sporichthyales</taxon>
        <taxon>Sporichthyaceae</taxon>
        <taxon>Epidermidibacterium</taxon>
    </lineage>
</organism>
<keyword evidence="3 6" id="KW-0658">Purine biosynthesis</keyword>
<gene>
    <name evidence="6" type="primary">purN</name>
    <name evidence="9" type="ORF">EK0264_14930</name>
</gene>
<feature type="binding site" evidence="6">
    <location>
        <position position="261"/>
    </location>
    <ligand>
        <name>(6R)-10-formyltetrahydrofolate</name>
        <dbReference type="ChEBI" id="CHEBI:195366"/>
    </ligand>
</feature>
<dbReference type="InterPro" id="IPR004607">
    <property type="entry name" value="GART"/>
</dbReference>
<feature type="site" description="Raises pKa of active site His" evidence="6">
    <location>
        <position position="299"/>
    </location>
</feature>
<comment type="catalytic activity">
    <reaction evidence="5 6">
        <text>N(1)-(5-phospho-beta-D-ribosyl)glycinamide + (6R)-10-formyltetrahydrofolate = N(2)-formyl-N(1)-(5-phospho-beta-D-ribosyl)glycinamide + (6S)-5,6,7,8-tetrahydrofolate + H(+)</text>
        <dbReference type="Rhea" id="RHEA:15053"/>
        <dbReference type="ChEBI" id="CHEBI:15378"/>
        <dbReference type="ChEBI" id="CHEBI:57453"/>
        <dbReference type="ChEBI" id="CHEBI:143788"/>
        <dbReference type="ChEBI" id="CHEBI:147286"/>
        <dbReference type="ChEBI" id="CHEBI:195366"/>
        <dbReference type="EC" id="2.1.2.2"/>
    </reaction>
</comment>
<dbReference type="PANTHER" id="PTHR43369:SF2">
    <property type="entry name" value="PHOSPHORIBOSYLGLYCINAMIDE FORMYLTRANSFERASE"/>
    <property type="match status" value="1"/>
</dbReference>
<evidence type="ECO:0000313" key="10">
    <source>
        <dbReference type="Proteomes" id="UP000463857"/>
    </source>
</evidence>
<dbReference type="PANTHER" id="PTHR43369">
    <property type="entry name" value="PHOSPHORIBOSYLGLYCINAMIDE FORMYLTRANSFERASE"/>
    <property type="match status" value="1"/>
</dbReference>
<dbReference type="Gene3D" id="3.40.50.170">
    <property type="entry name" value="Formyl transferase, N-terminal domain"/>
    <property type="match status" value="1"/>
</dbReference>
<dbReference type="EC" id="2.1.2.2" evidence="6"/>
<dbReference type="InterPro" id="IPR002376">
    <property type="entry name" value="Formyl_transf_N"/>
</dbReference>
<feature type="compositionally biased region" description="Basic residues" evidence="7">
    <location>
        <begin position="9"/>
        <end position="30"/>
    </location>
</feature>
<comment type="similarity">
    <text evidence="4 6">Belongs to the GART family.</text>
</comment>
<evidence type="ECO:0000259" key="8">
    <source>
        <dbReference type="Pfam" id="PF00551"/>
    </source>
</evidence>
<dbReference type="UniPathway" id="UPA00074">
    <property type="reaction ID" value="UER00126"/>
</dbReference>
<evidence type="ECO:0000256" key="1">
    <source>
        <dbReference type="ARBA" id="ARBA00005054"/>
    </source>
</evidence>
<dbReference type="PROSITE" id="PS00373">
    <property type="entry name" value="GART"/>
    <property type="match status" value="1"/>
</dbReference>
<comment type="caution">
    <text evidence="6">Lacks conserved residue(s) required for the propagation of feature annotation.</text>
</comment>
<keyword evidence="10" id="KW-1185">Reference proteome</keyword>
<feature type="region of interest" description="Disordered" evidence="7">
    <location>
        <begin position="1"/>
        <end position="127"/>
    </location>
</feature>
<dbReference type="CDD" id="cd08645">
    <property type="entry name" value="FMT_core_GART"/>
    <property type="match status" value="1"/>
</dbReference>
<feature type="binding site" evidence="6">
    <location>
        <begin position="244"/>
        <end position="247"/>
    </location>
    <ligand>
        <name>(6R)-10-formyltetrahydrofolate</name>
        <dbReference type="ChEBI" id="CHEBI:195366"/>
    </ligand>
</feature>
<dbReference type="FunCoup" id="A0A7L4YRB7">
    <property type="interactions" value="298"/>
</dbReference>
<dbReference type="GO" id="GO:0005829">
    <property type="term" value="C:cytosol"/>
    <property type="evidence" value="ECO:0007669"/>
    <property type="project" value="TreeGrafter"/>
</dbReference>
<dbReference type="Proteomes" id="UP000463857">
    <property type="component" value="Chromosome"/>
</dbReference>
<dbReference type="InterPro" id="IPR001555">
    <property type="entry name" value="GART_AS"/>
</dbReference>
<dbReference type="HAMAP" id="MF_01930">
    <property type="entry name" value="PurN"/>
    <property type="match status" value="1"/>
</dbReference>
<feature type="domain" description="Formyl transferase N-terminal" evidence="8">
    <location>
        <begin position="157"/>
        <end position="335"/>
    </location>
</feature>
<accession>A0A7L4YRB7</accession>
<dbReference type="FunFam" id="3.40.50.170:FF:000008">
    <property type="entry name" value="Phosphoribosylglycinamide formyltransferase"/>
    <property type="match status" value="1"/>
</dbReference>
<evidence type="ECO:0000256" key="4">
    <source>
        <dbReference type="ARBA" id="ARBA00038440"/>
    </source>
</evidence>
<proteinExistence type="inferred from homology"/>
<protein>
    <recommendedName>
        <fullName evidence="6">Phosphoribosylglycinamide formyltransferase</fullName>
        <ecNumber evidence="6">2.1.2.2</ecNumber>
    </recommendedName>
    <alternativeName>
        <fullName evidence="6">5'-phosphoribosylglycinamide transformylase</fullName>
    </alternativeName>
    <alternativeName>
        <fullName evidence="6">GAR transformylase</fullName>
        <shortName evidence="6">GART</shortName>
    </alternativeName>
</protein>
<dbReference type="NCBIfam" id="TIGR00639">
    <property type="entry name" value="PurN"/>
    <property type="match status" value="1"/>
</dbReference>
<evidence type="ECO:0000256" key="7">
    <source>
        <dbReference type="SAM" id="MobiDB-lite"/>
    </source>
</evidence>
<dbReference type="GO" id="GO:0006189">
    <property type="term" value="P:'de novo' IMP biosynthetic process"/>
    <property type="evidence" value="ECO:0007669"/>
    <property type="project" value="UniProtKB-UniRule"/>
</dbReference>
<comment type="function">
    <text evidence="6">Catalyzes the transfer of a formyl group from 10-formyltetrahydrofolate to 5-phospho-ribosyl-glycinamide (GAR), producing 5-phospho-ribosyl-N-formylglycinamide (FGAR) and tetrahydrofolate.</text>
</comment>
<evidence type="ECO:0000256" key="3">
    <source>
        <dbReference type="ARBA" id="ARBA00022755"/>
    </source>
</evidence>
<evidence type="ECO:0000256" key="2">
    <source>
        <dbReference type="ARBA" id="ARBA00022679"/>
    </source>
</evidence>
<dbReference type="InParanoid" id="A0A7L4YRB7"/>
<name>A0A7L4YRB7_9ACTN</name>
<dbReference type="AlphaFoldDB" id="A0A7L4YRB7"/>
<evidence type="ECO:0000313" key="9">
    <source>
        <dbReference type="EMBL" id="QHC01454.1"/>
    </source>
</evidence>
<dbReference type="InterPro" id="IPR036477">
    <property type="entry name" value="Formyl_transf_N_sf"/>
</dbReference>
<feature type="compositionally biased region" description="Basic residues" evidence="7">
    <location>
        <begin position="89"/>
        <end position="102"/>
    </location>
</feature>
<sequence>MPRADVSARRRPPSAPRRWKRWPSRHRRTSGRGGTSRSLPSVGCAGSPARLPRRGPGERALRRPRSASCSEPAPNALNAPKPSCTPQTRSRRPTSPSRRRPTKSTARPAKPICGGTGHPRAPIGCQVPPQVASKRACEGPQRAAGYHRWVLPPSPLRLVVLVSGSGTLLQALLDACADSTYGAKVVAVGADRDGIAGLERAEKAGIPTFVRRVRDYDSREEWDRALADAVAQYRPDWVISAGFMKLVGAEFLARYGGRMLNTHPALLPSFPGAHAVRDSLAHGVKVTGCTVMVVDEGVDTGPIIAQRAVDVIAGDTEDSLHERIKEVERDLLVTTVADLVAARPGGRADR</sequence>
<reference evidence="9 10" key="1">
    <citation type="journal article" date="2018" name="Int. J. Syst. Evol. Microbiol.">
        <title>Epidermidibacterium keratini gen. nov., sp. nov., a member of the family Sporichthyaceae, isolated from keratin epidermis.</title>
        <authorList>
            <person name="Lee D.G."/>
            <person name="Trujillo M.E."/>
            <person name="Kang S."/>
            <person name="Nam J.J."/>
            <person name="Kim Y.J."/>
        </authorList>
    </citation>
    <scope>NUCLEOTIDE SEQUENCE [LARGE SCALE GENOMIC DNA]</scope>
    <source>
        <strain evidence="9 10">EPI-7</strain>
    </source>
</reference>
<feature type="binding site" evidence="6">
    <location>
        <position position="219"/>
    </location>
    <ligand>
        <name>(6R)-10-formyltetrahydrofolate</name>
        <dbReference type="ChEBI" id="CHEBI:195366"/>
    </ligand>
</feature>
<dbReference type="SUPFAM" id="SSF53328">
    <property type="entry name" value="Formyltransferase"/>
    <property type="match status" value="1"/>
</dbReference>
<evidence type="ECO:0000256" key="5">
    <source>
        <dbReference type="ARBA" id="ARBA00047664"/>
    </source>
</evidence>
<dbReference type="OrthoDB" id="9806170at2"/>